<gene>
    <name evidence="2" type="ORF">UFOPK3099_02415</name>
    <name evidence="3" type="ORF">UFOPK3931_03456</name>
</gene>
<evidence type="ECO:0000313" key="3">
    <source>
        <dbReference type="EMBL" id="CAB5022646.1"/>
    </source>
</evidence>
<dbReference type="InterPro" id="IPR001387">
    <property type="entry name" value="Cro/C1-type_HTH"/>
</dbReference>
<dbReference type="GO" id="GO:0003677">
    <property type="term" value="F:DNA binding"/>
    <property type="evidence" value="ECO:0007669"/>
    <property type="project" value="InterPro"/>
</dbReference>
<dbReference type="PROSITE" id="PS50943">
    <property type="entry name" value="HTH_CROC1"/>
    <property type="match status" value="1"/>
</dbReference>
<evidence type="ECO:0000259" key="1">
    <source>
        <dbReference type="PROSITE" id="PS50943"/>
    </source>
</evidence>
<dbReference type="AlphaFoldDB" id="A0A6J7ALH0"/>
<organism evidence="2">
    <name type="scientific">freshwater metagenome</name>
    <dbReference type="NCBI Taxonomy" id="449393"/>
    <lineage>
        <taxon>unclassified sequences</taxon>
        <taxon>metagenomes</taxon>
        <taxon>ecological metagenomes</taxon>
    </lineage>
</organism>
<dbReference type="InterPro" id="IPR039554">
    <property type="entry name" value="HigA2-like_HTH"/>
</dbReference>
<dbReference type="SMART" id="SM00530">
    <property type="entry name" value="HTH_XRE"/>
    <property type="match status" value="1"/>
</dbReference>
<sequence length="78" mass="8692">MDRYVVRTPEDLGRAIAEIRKLQHLTQAQLAEQGAMSRDSLAHLERGRQGRSIELLLRLLRRLGATVTITVGDRDGAA</sequence>
<name>A0A6J7ALH0_9ZZZZ</name>
<dbReference type="CDD" id="cd00093">
    <property type="entry name" value="HTH_XRE"/>
    <property type="match status" value="1"/>
</dbReference>
<feature type="domain" description="HTH cro/C1-type" evidence="1">
    <location>
        <begin position="16"/>
        <end position="70"/>
    </location>
</feature>
<protein>
    <submittedName>
        <fullName evidence="2">Unannotated protein</fullName>
    </submittedName>
</protein>
<accession>A0A6J7ALH0</accession>
<reference evidence="2" key="1">
    <citation type="submission" date="2020-05" db="EMBL/GenBank/DDBJ databases">
        <authorList>
            <person name="Chiriac C."/>
            <person name="Salcher M."/>
            <person name="Ghai R."/>
            <person name="Kavagutti S V."/>
        </authorList>
    </citation>
    <scope>NUCLEOTIDE SEQUENCE</scope>
</reference>
<evidence type="ECO:0000313" key="2">
    <source>
        <dbReference type="EMBL" id="CAB4833781.1"/>
    </source>
</evidence>
<dbReference type="EMBL" id="CAFAAV010000236">
    <property type="protein sequence ID" value="CAB4833781.1"/>
    <property type="molecule type" value="Genomic_DNA"/>
</dbReference>
<dbReference type="Pfam" id="PF13744">
    <property type="entry name" value="HTH_37"/>
    <property type="match status" value="1"/>
</dbReference>
<dbReference type="SUPFAM" id="SSF47413">
    <property type="entry name" value="lambda repressor-like DNA-binding domains"/>
    <property type="match status" value="1"/>
</dbReference>
<proteinExistence type="predicted"/>
<dbReference type="Gene3D" id="1.10.260.40">
    <property type="entry name" value="lambda repressor-like DNA-binding domains"/>
    <property type="match status" value="1"/>
</dbReference>
<dbReference type="EMBL" id="CAFBOL010000187">
    <property type="protein sequence ID" value="CAB5022646.1"/>
    <property type="molecule type" value="Genomic_DNA"/>
</dbReference>
<dbReference type="InterPro" id="IPR010982">
    <property type="entry name" value="Lambda_DNA-bd_dom_sf"/>
</dbReference>